<dbReference type="Proteomes" id="UP001165060">
    <property type="component" value="Unassembled WGS sequence"/>
</dbReference>
<accession>A0ABQ6MB57</accession>
<keyword evidence="2" id="KW-1185">Reference proteome</keyword>
<evidence type="ECO:0000313" key="2">
    <source>
        <dbReference type="Proteomes" id="UP001165060"/>
    </source>
</evidence>
<organism evidence="1 2">
    <name type="scientific">Tetraparma gracilis</name>
    <dbReference type="NCBI Taxonomy" id="2962635"/>
    <lineage>
        <taxon>Eukaryota</taxon>
        <taxon>Sar</taxon>
        <taxon>Stramenopiles</taxon>
        <taxon>Ochrophyta</taxon>
        <taxon>Bolidophyceae</taxon>
        <taxon>Parmales</taxon>
        <taxon>Triparmaceae</taxon>
        <taxon>Tetraparma</taxon>
    </lineage>
</organism>
<comment type="caution">
    <text evidence="1">The sequence shown here is derived from an EMBL/GenBank/DDBJ whole genome shotgun (WGS) entry which is preliminary data.</text>
</comment>
<dbReference type="InterPro" id="IPR011989">
    <property type="entry name" value="ARM-like"/>
</dbReference>
<proteinExistence type="predicted"/>
<dbReference type="Gene3D" id="1.25.10.10">
    <property type="entry name" value="Leucine-rich Repeat Variant"/>
    <property type="match status" value="1"/>
</dbReference>
<evidence type="ECO:0000313" key="1">
    <source>
        <dbReference type="EMBL" id="GMI22847.1"/>
    </source>
</evidence>
<dbReference type="SUPFAM" id="SSF48371">
    <property type="entry name" value="ARM repeat"/>
    <property type="match status" value="1"/>
</dbReference>
<protein>
    <submittedName>
        <fullName evidence="1">Uncharacterized protein</fullName>
    </submittedName>
</protein>
<reference evidence="1 2" key="1">
    <citation type="journal article" date="2023" name="Commun. Biol.">
        <title>Genome analysis of Parmales, the sister group of diatoms, reveals the evolutionary specialization of diatoms from phago-mixotrophs to photoautotrophs.</title>
        <authorList>
            <person name="Ban H."/>
            <person name="Sato S."/>
            <person name="Yoshikawa S."/>
            <person name="Yamada K."/>
            <person name="Nakamura Y."/>
            <person name="Ichinomiya M."/>
            <person name="Sato N."/>
            <person name="Blanc-Mathieu R."/>
            <person name="Endo H."/>
            <person name="Kuwata A."/>
            <person name="Ogata H."/>
        </authorList>
    </citation>
    <scope>NUCLEOTIDE SEQUENCE [LARGE SCALE GENOMIC DNA]</scope>
</reference>
<gene>
    <name evidence="1" type="ORF">TeGR_g4465</name>
</gene>
<sequence>MPDYSDWARQISVGNEDVRAGKLIGISMSLDACGGDRDNEDGQYVLLVKETEFVAALVSLTCDSGDIGGAAISVLLRIAMPEMNLLPLLQFPGLLDALVASPHVDWAIGTLTCLSCVKDEAQQVAMATNTVIVDLLVANVGRDNNACLSLSNLCKLDNNRALLYEHPGLVAAVTDATRVPACARGALGVLVNMADSVTLLMPMLRNPLVLDALLGAAGSDIDEASNYAIICLHNLSTESENRAPMCDDVHIMRVLTARMDHENSKVVLFEICYIGDLPPYPYPTLDLSLFCSRPFHHQLSLVKALIREHPEQLSVQDSTGRTPLTLAQAAPLPAPIIGLLSDCVTTSTLTDFSLAHLVGYKRSQIPLVLAQRHTLMCCLVHLANAPAQPAVEDSPGALNPGKALKGYLTGGIDPWSLIGPFAF</sequence>
<dbReference type="InterPro" id="IPR016024">
    <property type="entry name" value="ARM-type_fold"/>
</dbReference>
<name>A0ABQ6MB57_9STRA</name>
<dbReference type="EMBL" id="BRYB01000105">
    <property type="protein sequence ID" value="GMI22847.1"/>
    <property type="molecule type" value="Genomic_DNA"/>
</dbReference>